<dbReference type="Pfam" id="PF03466">
    <property type="entry name" value="LysR_substrate"/>
    <property type="match status" value="1"/>
</dbReference>
<dbReference type="STRING" id="221988.MS0336"/>
<dbReference type="FunFam" id="3.40.190.290:FF:000001">
    <property type="entry name" value="Transcriptional regulator, LysR family"/>
    <property type="match status" value="1"/>
</dbReference>
<dbReference type="eggNOG" id="COG0583">
    <property type="taxonomic scope" value="Bacteria"/>
</dbReference>
<dbReference type="Gene3D" id="1.10.10.10">
    <property type="entry name" value="Winged helix-like DNA-binding domain superfamily/Winged helix DNA-binding domain"/>
    <property type="match status" value="1"/>
</dbReference>
<evidence type="ECO:0000256" key="4">
    <source>
        <dbReference type="ARBA" id="ARBA00023163"/>
    </source>
</evidence>
<dbReference type="PROSITE" id="PS50931">
    <property type="entry name" value="HTH_LYSR"/>
    <property type="match status" value="1"/>
</dbReference>
<dbReference type="HOGENOM" id="CLU_039613_16_4_6"/>
<dbReference type="InterPro" id="IPR005119">
    <property type="entry name" value="LysR_subst-bd"/>
</dbReference>
<dbReference type="GO" id="GO:0043565">
    <property type="term" value="F:sequence-specific DNA binding"/>
    <property type="evidence" value="ECO:0007669"/>
    <property type="project" value="TreeGrafter"/>
</dbReference>
<comment type="similarity">
    <text evidence="1">Belongs to the LysR transcriptional regulatory family.</text>
</comment>
<evidence type="ECO:0000313" key="6">
    <source>
        <dbReference type="EMBL" id="AAU36943.1"/>
    </source>
</evidence>
<dbReference type="RefSeq" id="WP_011199518.1">
    <property type="nucleotide sequence ID" value="NC_006300.1"/>
</dbReference>
<dbReference type="InterPro" id="IPR036390">
    <property type="entry name" value="WH_DNA-bd_sf"/>
</dbReference>
<dbReference type="InterPro" id="IPR058163">
    <property type="entry name" value="LysR-type_TF_proteobact-type"/>
</dbReference>
<dbReference type="GO" id="GO:0006351">
    <property type="term" value="P:DNA-templated transcription"/>
    <property type="evidence" value="ECO:0007669"/>
    <property type="project" value="TreeGrafter"/>
</dbReference>
<evidence type="ECO:0000256" key="3">
    <source>
        <dbReference type="ARBA" id="ARBA00023125"/>
    </source>
</evidence>
<accession>Q65VR7</accession>
<organism evidence="6 7">
    <name type="scientific">Mannheimia succiniciproducens (strain KCTC 0769BP / MBEL55E)</name>
    <dbReference type="NCBI Taxonomy" id="221988"/>
    <lineage>
        <taxon>Bacteria</taxon>
        <taxon>Pseudomonadati</taxon>
        <taxon>Pseudomonadota</taxon>
        <taxon>Gammaproteobacteria</taxon>
        <taxon>Pasteurellales</taxon>
        <taxon>Pasteurellaceae</taxon>
        <taxon>Basfia</taxon>
    </lineage>
</organism>
<dbReference type="SUPFAM" id="SSF53850">
    <property type="entry name" value="Periplasmic binding protein-like II"/>
    <property type="match status" value="1"/>
</dbReference>
<name>Q65VR7_MANSM</name>
<sequence length="310" mass="35524">MLKDKKTWPLIEDLNVFLTIIRKNSFSGAAKELGQSNSYITKRINILEDHLHTSLFYRNTRNIKLTAAGEYVQNQAIAIIDKMDSLMTNIVEDKKSMFGHLHICSSFGFGRTHLAKPISLFAKQHPNLSLDLTLTDHKLDLIKENIDLEIAVGNDLNDRYFAKKLANNRRILCASPDYLQSYGLPKKVEQLSKHNCLFLKEKNSSFGVWKLFNGKILKSITVNGGLTTNNGEVILQWALEGHGIIYRSLWDAEKYLISGELVHILPEYYEDAPIWVVYPNKLSESLKTEIFVNFLTEYFAKKELTKSHDE</sequence>
<dbReference type="GO" id="GO:0003700">
    <property type="term" value="F:DNA-binding transcription factor activity"/>
    <property type="evidence" value="ECO:0007669"/>
    <property type="project" value="InterPro"/>
</dbReference>
<evidence type="ECO:0000256" key="1">
    <source>
        <dbReference type="ARBA" id="ARBA00009437"/>
    </source>
</evidence>
<keyword evidence="2" id="KW-0805">Transcription regulation</keyword>
<keyword evidence="7" id="KW-1185">Reference proteome</keyword>
<dbReference type="KEGG" id="msu:MS0336"/>
<keyword evidence="3" id="KW-0238">DNA-binding</keyword>
<dbReference type="CDD" id="cd08479">
    <property type="entry name" value="PBP2_CrgA_like_9"/>
    <property type="match status" value="1"/>
</dbReference>
<feature type="domain" description="HTH lysR-type" evidence="5">
    <location>
        <begin position="9"/>
        <end position="66"/>
    </location>
</feature>
<evidence type="ECO:0000256" key="2">
    <source>
        <dbReference type="ARBA" id="ARBA00023015"/>
    </source>
</evidence>
<evidence type="ECO:0000259" key="5">
    <source>
        <dbReference type="PROSITE" id="PS50931"/>
    </source>
</evidence>
<dbReference type="OrthoDB" id="8885940at2"/>
<dbReference type="PANTHER" id="PTHR30537:SF5">
    <property type="entry name" value="HTH-TYPE TRANSCRIPTIONAL ACTIVATOR TTDR-RELATED"/>
    <property type="match status" value="1"/>
</dbReference>
<dbReference type="InterPro" id="IPR036388">
    <property type="entry name" value="WH-like_DNA-bd_sf"/>
</dbReference>
<dbReference type="InterPro" id="IPR000847">
    <property type="entry name" value="LysR_HTH_N"/>
</dbReference>
<dbReference type="AlphaFoldDB" id="Q65VR7"/>
<dbReference type="PANTHER" id="PTHR30537">
    <property type="entry name" value="HTH-TYPE TRANSCRIPTIONAL REGULATOR"/>
    <property type="match status" value="1"/>
</dbReference>
<dbReference type="Gene3D" id="3.40.190.290">
    <property type="match status" value="1"/>
</dbReference>
<proteinExistence type="inferred from homology"/>
<dbReference type="SUPFAM" id="SSF46785">
    <property type="entry name" value="Winged helix' DNA-binding domain"/>
    <property type="match status" value="1"/>
</dbReference>
<dbReference type="EMBL" id="AE016827">
    <property type="protein sequence ID" value="AAU36943.1"/>
    <property type="molecule type" value="Genomic_DNA"/>
</dbReference>
<protein>
    <submittedName>
        <fullName evidence="6">LysR protein</fullName>
    </submittedName>
</protein>
<dbReference type="Proteomes" id="UP000000607">
    <property type="component" value="Chromosome"/>
</dbReference>
<dbReference type="Pfam" id="PF00126">
    <property type="entry name" value="HTH_1"/>
    <property type="match status" value="1"/>
</dbReference>
<keyword evidence="4" id="KW-0804">Transcription</keyword>
<evidence type="ECO:0000313" key="7">
    <source>
        <dbReference type="Proteomes" id="UP000000607"/>
    </source>
</evidence>
<reference evidence="6 7" key="1">
    <citation type="journal article" date="2004" name="Nat. Biotechnol.">
        <title>The genome sequence of the capnophilic rumen bacterium Mannheimia succiniciproducens.</title>
        <authorList>
            <person name="Hong S.H."/>
            <person name="Kim J.S."/>
            <person name="Lee S.Y."/>
            <person name="In Y.H."/>
            <person name="Choi S.S."/>
            <person name="Rih J.-K."/>
            <person name="Kim C.H."/>
            <person name="Jeong H."/>
            <person name="Hur C.G."/>
            <person name="Kim J.J."/>
        </authorList>
    </citation>
    <scope>NUCLEOTIDE SEQUENCE [LARGE SCALE GENOMIC DNA]</scope>
    <source>
        <strain evidence="7">KCTC 0769BP / MBEL55E</strain>
    </source>
</reference>
<gene>
    <name evidence="6" type="primary">lysR</name>
    <name evidence="6" type="ordered locus">MS0336</name>
</gene>